<feature type="chain" id="PRO_5009310702" evidence="1">
    <location>
        <begin position="19"/>
        <end position="138"/>
    </location>
</feature>
<organism evidence="2 3">
    <name type="scientific">Heterorhabditis bacteriophora</name>
    <name type="common">Entomopathogenic nematode worm</name>
    <dbReference type="NCBI Taxonomy" id="37862"/>
    <lineage>
        <taxon>Eukaryota</taxon>
        <taxon>Metazoa</taxon>
        <taxon>Ecdysozoa</taxon>
        <taxon>Nematoda</taxon>
        <taxon>Chromadorea</taxon>
        <taxon>Rhabditida</taxon>
        <taxon>Rhabditina</taxon>
        <taxon>Rhabditomorpha</taxon>
        <taxon>Strongyloidea</taxon>
        <taxon>Heterorhabditidae</taxon>
        <taxon>Heterorhabditis</taxon>
    </lineage>
</organism>
<dbReference type="Proteomes" id="UP000095283">
    <property type="component" value="Unplaced"/>
</dbReference>
<evidence type="ECO:0000313" key="2">
    <source>
        <dbReference type="Proteomes" id="UP000095283"/>
    </source>
</evidence>
<accession>A0A1I7WML2</accession>
<feature type="signal peptide" evidence="1">
    <location>
        <begin position="1"/>
        <end position="18"/>
    </location>
</feature>
<sequence length="138" mass="16113">MNVHTVLFLVAALSSAIAVDYRQRPASWWMDELSRECSEDESRCEQLTTQIAIYLSDLSQFVYHYSKEPHNLKLDIVKAEQLYVSLAQCKDRQAVEEYRQKNEIKLEEIITEANVLLSTAPPEEQELWARLAVQKFFM</sequence>
<proteinExistence type="predicted"/>
<evidence type="ECO:0000256" key="1">
    <source>
        <dbReference type="SAM" id="SignalP"/>
    </source>
</evidence>
<reference evidence="3" key="1">
    <citation type="submission" date="2016-11" db="UniProtKB">
        <authorList>
            <consortium name="WormBaseParasite"/>
        </authorList>
    </citation>
    <scope>IDENTIFICATION</scope>
</reference>
<protein>
    <submittedName>
        <fullName evidence="3">Secreted protein</fullName>
    </submittedName>
</protein>
<dbReference type="AlphaFoldDB" id="A0A1I7WML2"/>
<keyword evidence="2" id="KW-1185">Reference proteome</keyword>
<dbReference type="WBParaSite" id="Hba_06385">
    <property type="protein sequence ID" value="Hba_06385"/>
    <property type="gene ID" value="Hba_06385"/>
</dbReference>
<evidence type="ECO:0000313" key="3">
    <source>
        <dbReference type="WBParaSite" id="Hba_06385"/>
    </source>
</evidence>
<keyword evidence="1" id="KW-0732">Signal</keyword>
<name>A0A1I7WML2_HETBA</name>